<dbReference type="SUPFAM" id="SSF46785">
    <property type="entry name" value="Winged helix' DNA-binding domain"/>
    <property type="match status" value="1"/>
</dbReference>
<dbReference type="GO" id="GO:0003677">
    <property type="term" value="F:DNA binding"/>
    <property type="evidence" value="ECO:0007669"/>
    <property type="project" value="UniProtKB-KW"/>
</dbReference>
<reference evidence="5 6" key="1">
    <citation type="submission" date="2020-08" db="EMBL/GenBank/DDBJ databases">
        <title>Whole genome shotgun sequence of Actinocatenispora thailandica NBRC 105041.</title>
        <authorList>
            <person name="Komaki H."/>
            <person name="Tamura T."/>
        </authorList>
    </citation>
    <scope>NUCLEOTIDE SEQUENCE [LARGE SCALE GENOMIC DNA]</scope>
    <source>
        <strain evidence="5 6">NBRC 105041</strain>
    </source>
</reference>
<dbReference type="InterPro" id="IPR000524">
    <property type="entry name" value="Tscrpt_reg_HTH_GntR"/>
</dbReference>
<evidence type="ECO:0000313" key="5">
    <source>
        <dbReference type="EMBL" id="BCJ34591.1"/>
    </source>
</evidence>
<dbReference type="InterPro" id="IPR036390">
    <property type="entry name" value="WH_DNA-bd_sf"/>
</dbReference>
<dbReference type="Proteomes" id="UP000611640">
    <property type="component" value="Chromosome"/>
</dbReference>
<keyword evidence="3" id="KW-0804">Transcription</keyword>
<keyword evidence="1" id="KW-0805">Transcription regulation</keyword>
<name>A0A7R7DN58_9ACTN</name>
<dbReference type="KEGG" id="atl:Athai_20940"/>
<dbReference type="GO" id="GO:0003700">
    <property type="term" value="F:DNA-binding transcription factor activity"/>
    <property type="evidence" value="ECO:0007669"/>
    <property type="project" value="InterPro"/>
</dbReference>
<dbReference type="Gene3D" id="1.10.10.10">
    <property type="entry name" value="Winged helix-like DNA-binding domain superfamily/Winged helix DNA-binding domain"/>
    <property type="match status" value="1"/>
</dbReference>
<dbReference type="RefSeq" id="WP_203961302.1">
    <property type="nucleotide sequence ID" value="NZ_AP023355.1"/>
</dbReference>
<sequence length="75" mass="8639">MSLDPDGMTPMYVQLADLIAARISSGEYRRRIPSEETFRQEFGLARQTIRKAIALLRDRDLVVTSRRGTWIKGQE</sequence>
<organism evidence="5 6">
    <name type="scientific">Actinocatenispora thailandica</name>
    <dbReference type="NCBI Taxonomy" id="227318"/>
    <lineage>
        <taxon>Bacteria</taxon>
        <taxon>Bacillati</taxon>
        <taxon>Actinomycetota</taxon>
        <taxon>Actinomycetes</taxon>
        <taxon>Micromonosporales</taxon>
        <taxon>Micromonosporaceae</taxon>
        <taxon>Actinocatenispora</taxon>
    </lineage>
</organism>
<gene>
    <name evidence="5" type="ORF">Athai_20940</name>
</gene>
<keyword evidence="2" id="KW-0238">DNA-binding</keyword>
<feature type="domain" description="HTH gntR-type" evidence="4">
    <location>
        <begin position="12"/>
        <end position="68"/>
    </location>
</feature>
<accession>A0A7R7DN58</accession>
<evidence type="ECO:0000259" key="4">
    <source>
        <dbReference type="Pfam" id="PF00392"/>
    </source>
</evidence>
<dbReference type="InterPro" id="IPR036388">
    <property type="entry name" value="WH-like_DNA-bd_sf"/>
</dbReference>
<evidence type="ECO:0000256" key="2">
    <source>
        <dbReference type="ARBA" id="ARBA00023125"/>
    </source>
</evidence>
<keyword evidence="6" id="KW-1185">Reference proteome</keyword>
<evidence type="ECO:0000313" key="6">
    <source>
        <dbReference type="Proteomes" id="UP000611640"/>
    </source>
</evidence>
<dbReference type="Pfam" id="PF00392">
    <property type="entry name" value="GntR"/>
    <property type="match status" value="1"/>
</dbReference>
<proteinExistence type="predicted"/>
<evidence type="ECO:0000256" key="1">
    <source>
        <dbReference type="ARBA" id="ARBA00023015"/>
    </source>
</evidence>
<protein>
    <recommendedName>
        <fullName evidence="4">HTH gntR-type domain-containing protein</fullName>
    </recommendedName>
</protein>
<evidence type="ECO:0000256" key="3">
    <source>
        <dbReference type="ARBA" id="ARBA00023163"/>
    </source>
</evidence>
<dbReference type="EMBL" id="AP023355">
    <property type="protein sequence ID" value="BCJ34591.1"/>
    <property type="molecule type" value="Genomic_DNA"/>
</dbReference>
<dbReference type="AlphaFoldDB" id="A0A7R7DN58"/>
<dbReference type="PRINTS" id="PR00035">
    <property type="entry name" value="HTHGNTR"/>
</dbReference>